<evidence type="ECO:0008006" key="4">
    <source>
        <dbReference type="Google" id="ProtNLM"/>
    </source>
</evidence>
<sequence length="138" mass="16060">MCAIWFVCAIYRFLLLYNSEASGRCDTHVSCAKVPLWVVQWRSVAARFISTKLTLLLAELIHRLAIPLSALPKHILAQHRKMHRCLHHADPFKRSPPLPQPLRPLAKPPRHLPHFHFLHPFHLRPYTQEQPHGNNAIR</sequence>
<evidence type="ECO:0000313" key="3">
    <source>
        <dbReference type="Proteomes" id="UP000799764"/>
    </source>
</evidence>
<feature type="chain" id="PRO_5040484709" description="Secreted protein" evidence="1">
    <location>
        <begin position="24"/>
        <end position="138"/>
    </location>
</feature>
<keyword evidence="1" id="KW-0732">Signal</keyword>
<dbReference type="Proteomes" id="UP000799764">
    <property type="component" value="Unassembled WGS sequence"/>
</dbReference>
<feature type="signal peptide" evidence="1">
    <location>
        <begin position="1"/>
        <end position="23"/>
    </location>
</feature>
<reference evidence="2" key="1">
    <citation type="journal article" date="2020" name="Stud. Mycol.">
        <title>101 Dothideomycetes genomes: a test case for predicting lifestyles and emergence of pathogens.</title>
        <authorList>
            <person name="Haridas S."/>
            <person name="Albert R."/>
            <person name="Binder M."/>
            <person name="Bloem J."/>
            <person name="Labutti K."/>
            <person name="Salamov A."/>
            <person name="Andreopoulos B."/>
            <person name="Baker S."/>
            <person name="Barry K."/>
            <person name="Bills G."/>
            <person name="Bluhm B."/>
            <person name="Cannon C."/>
            <person name="Castanera R."/>
            <person name="Culley D."/>
            <person name="Daum C."/>
            <person name="Ezra D."/>
            <person name="Gonzalez J."/>
            <person name="Henrissat B."/>
            <person name="Kuo A."/>
            <person name="Liang C."/>
            <person name="Lipzen A."/>
            <person name="Lutzoni F."/>
            <person name="Magnuson J."/>
            <person name="Mondo S."/>
            <person name="Nolan M."/>
            <person name="Ohm R."/>
            <person name="Pangilinan J."/>
            <person name="Park H.-J."/>
            <person name="Ramirez L."/>
            <person name="Alfaro M."/>
            <person name="Sun H."/>
            <person name="Tritt A."/>
            <person name="Yoshinaga Y."/>
            <person name="Zwiers L.-H."/>
            <person name="Turgeon B."/>
            <person name="Goodwin S."/>
            <person name="Spatafora J."/>
            <person name="Crous P."/>
            <person name="Grigoriev I."/>
        </authorList>
    </citation>
    <scope>NUCLEOTIDE SEQUENCE</scope>
    <source>
        <strain evidence="2">CBS 690.94</strain>
    </source>
</reference>
<dbReference type="EMBL" id="MU001495">
    <property type="protein sequence ID" value="KAF2448538.1"/>
    <property type="molecule type" value="Genomic_DNA"/>
</dbReference>
<comment type="caution">
    <text evidence="2">The sequence shown here is derived from an EMBL/GenBank/DDBJ whole genome shotgun (WGS) entry which is preliminary data.</text>
</comment>
<name>A0A9P4UGH5_9PLEO</name>
<keyword evidence="3" id="KW-1185">Reference proteome</keyword>
<accession>A0A9P4UGH5</accession>
<evidence type="ECO:0000256" key="1">
    <source>
        <dbReference type="SAM" id="SignalP"/>
    </source>
</evidence>
<dbReference type="AlphaFoldDB" id="A0A9P4UGH5"/>
<evidence type="ECO:0000313" key="2">
    <source>
        <dbReference type="EMBL" id="KAF2448538.1"/>
    </source>
</evidence>
<organism evidence="2 3">
    <name type="scientific">Karstenula rhodostoma CBS 690.94</name>
    <dbReference type="NCBI Taxonomy" id="1392251"/>
    <lineage>
        <taxon>Eukaryota</taxon>
        <taxon>Fungi</taxon>
        <taxon>Dikarya</taxon>
        <taxon>Ascomycota</taxon>
        <taxon>Pezizomycotina</taxon>
        <taxon>Dothideomycetes</taxon>
        <taxon>Pleosporomycetidae</taxon>
        <taxon>Pleosporales</taxon>
        <taxon>Massarineae</taxon>
        <taxon>Didymosphaeriaceae</taxon>
        <taxon>Karstenula</taxon>
    </lineage>
</organism>
<proteinExistence type="predicted"/>
<protein>
    <recommendedName>
        <fullName evidence="4">Secreted protein</fullName>
    </recommendedName>
</protein>
<gene>
    <name evidence="2" type="ORF">P171DRAFT_214584</name>
</gene>